<dbReference type="Proteomes" id="UP000286045">
    <property type="component" value="Unassembled WGS sequence"/>
</dbReference>
<evidence type="ECO:0000259" key="3">
    <source>
        <dbReference type="PROSITE" id="PS50011"/>
    </source>
</evidence>
<gene>
    <name evidence="4" type="ORF">EKO27_g9455</name>
</gene>
<dbReference type="PROSITE" id="PS50011">
    <property type="entry name" value="PROTEIN_KINASE_DOM"/>
    <property type="match status" value="1"/>
</dbReference>
<comment type="caution">
    <text evidence="4">The sequence shown here is derived from an EMBL/GenBank/DDBJ whole genome shotgun (WGS) entry which is preliminary data.</text>
</comment>
<dbReference type="PANTHER" id="PTHR44305">
    <property type="entry name" value="SI:DKEY-192D15.2-RELATED"/>
    <property type="match status" value="1"/>
</dbReference>
<feature type="compositionally biased region" description="Basic and acidic residues" evidence="2">
    <location>
        <begin position="889"/>
        <end position="915"/>
    </location>
</feature>
<dbReference type="Gene3D" id="1.10.510.10">
    <property type="entry name" value="Transferase(Phosphotransferase) domain 1"/>
    <property type="match status" value="1"/>
</dbReference>
<organism evidence="4 5">
    <name type="scientific">Xylaria grammica</name>
    <dbReference type="NCBI Taxonomy" id="363999"/>
    <lineage>
        <taxon>Eukaryota</taxon>
        <taxon>Fungi</taxon>
        <taxon>Dikarya</taxon>
        <taxon>Ascomycota</taxon>
        <taxon>Pezizomycotina</taxon>
        <taxon>Sordariomycetes</taxon>
        <taxon>Xylariomycetidae</taxon>
        <taxon>Xylariales</taxon>
        <taxon>Xylariaceae</taxon>
        <taxon>Xylaria</taxon>
    </lineage>
</organism>
<evidence type="ECO:0000256" key="2">
    <source>
        <dbReference type="SAM" id="MobiDB-lite"/>
    </source>
</evidence>
<evidence type="ECO:0000313" key="5">
    <source>
        <dbReference type="Proteomes" id="UP000286045"/>
    </source>
</evidence>
<feature type="region of interest" description="Disordered" evidence="2">
    <location>
        <begin position="208"/>
        <end position="234"/>
    </location>
</feature>
<keyword evidence="1" id="KW-0067">ATP-binding</keyword>
<evidence type="ECO:0000313" key="4">
    <source>
        <dbReference type="EMBL" id="RWA05654.1"/>
    </source>
</evidence>
<feature type="region of interest" description="Disordered" evidence="2">
    <location>
        <begin position="1"/>
        <end position="26"/>
    </location>
</feature>
<feature type="region of interest" description="Disordered" evidence="2">
    <location>
        <begin position="872"/>
        <end position="975"/>
    </location>
</feature>
<proteinExistence type="predicted"/>
<dbReference type="InterPro" id="IPR011009">
    <property type="entry name" value="Kinase-like_dom_sf"/>
</dbReference>
<keyword evidence="5" id="KW-1185">Reference proteome</keyword>
<dbReference type="InterPro" id="IPR000719">
    <property type="entry name" value="Prot_kinase_dom"/>
</dbReference>
<keyword evidence="1" id="KW-0547">Nucleotide-binding</keyword>
<dbReference type="AlphaFoldDB" id="A0A439CU08"/>
<protein>
    <recommendedName>
        <fullName evidence="3">Protein kinase domain-containing protein</fullName>
    </recommendedName>
</protein>
<dbReference type="STRING" id="363999.A0A439CU08"/>
<feature type="compositionally biased region" description="Basic and acidic residues" evidence="2">
    <location>
        <begin position="437"/>
        <end position="471"/>
    </location>
</feature>
<dbReference type="PROSITE" id="PS00107">
    <property type="entry name" value="PROTEIN_KINASE_ATP"/>
    <property type="match status" value="1"/>
</dbReference>
<dbReference type="PANTHER" id="PTHR44305:SF2">
    <property type="entry name" value="SI:DKEY-192D15.2"/>
    <property type="match status" value="1"/>
</dbReference>
<dbReference type="InterPro" id="IPR017441">
    <property type="entry name" value="Protein_kinase_ATP_BS"/>
</dbReference>
<evidence type="ECO:0000256" key="1">
    <source>
        <dbReference type="PROSITE-ProRule" id="PRU10141"/>
    </source>
</evidence>
<feature type="binding site" evidence="1">
    <location>
        <position position="167"/>
    </location>
    <ligand>
        <name>ATP</name>
        <dbReference type="ChEBI" id="CHEBI:30616"/>
    </ligand>
</feature>
<name>A0A439CU08_9PEZI</name>
<feature type="region of interest" description="Disordered" evidence="2">
    <location>
        <begin position="437"/>
        <end position="480"/>
    </location>
</feature>
<feature type="domain" description="Protein kinase" evidence="3">
    <location>
        <begin position="132"/>
        <end position="676"/>
    </location>
</feature>
<reference evidence="4 5" key="1">
    <citation type="submission" date="2018-12" db="EMBL/GenBank/DDBJ databases">
        <title>Draft genome sequence of Xylaria grammica IHI A82.</title>
        <authorList>
            <person name="Buettner E."/>
            <person name="Kellner H."/>
        </authorList>
    </citation>
    <scope>NUCLEOTIDE SEQUENCE [LARGE SCALE GENOMIC DNA]</scope>
    <source>
        <strain evidence="4 5">IHI A82</strain>
    </source>
</reference>
<feature type="compositionally biased region" description="Basic and acidic residues" evidence="2">
    <location>
        <begin position="208"/>
        <end position="219"/>
    </location>
</feature>
<dbReference type="GO" id="GO:0005524">
    <property type="term" value="F:ATP binding"/>
    <property type="evidence" value="ECO:0007669"/>
    <property type="project" value="UniProtKB-UniRule"/>
</dbReference>
<dbReference type="GO" id="GO:0004672">
    <property type="term" value="F:protein kinase activity"/>
    <property type="evidence" value="ECO:0007669"/>
    <property type="project" value="InterPro"/>
</dbReference>
<dbReference type="EMBL" id="RYZI01000416">
    <property type="protein sequence ID" value="RWA05654.1"/>
    <property type="molecule type" value="Genomic_DNA"/>
</dbReference>
<sequence length="975" mass="107810">MSGEGGAVEAGDVEAGGVEAGGGEAGGVQAGGVQAGGVQAGGVQAGPEYRRRGINTYGDGFSLPDLGGDPNPRSSPIRYFDARRRPFQRYKISEANLGGGITLTQNPRLTEESFYAQKQFRRLVDYFGAPRLVPQRVLGYGGHGMAAHFKDRGDASQNQPPRDLAVKVSLYGRRDDGLVREKQMMRKVKGSAHCIQLIESQDVGLREEKPRTLDFKEDDSSIDGDSSGNESLTADDVRKRYRVVKRRNRDPEEHTEKLRKKLARMEEVAQEIENQPKDKEDTGMDHIIMEYLPHGNLATLIFKIRSLESERKSFVNIPNRVLWAFWLCLVRGCIAMEYPPRKFHPLRKEPKLPENAVTYAAARASRMLRECRRLGIMIFRPEEYERSKAEYQQLEGDLIENIPNPSGRRADNWKRARRQNMVHRDLDPTNIFINGLELDHPAPKHWPEEETDTGKGKERENPSDQNEKAPENKTLSSTGRRPADFGIAVCVKPEKTNLYYYNLRYTGKHGYHPPETFCPEWERTRFDDSGGDDLANSRTAGYYSNKTNIWHIGMTMWEVITGYSAPTPPLPQPPPGFTPVPGNEGAQNAALNDFMEDTANLGTKISYCPLLLDEDRNNYEWVDKTLRQTIYQCMYHRPDDRPSLEELLREAEENSQADFEGETDDRIRDWIQHLFFDADVRLPGREPAPAPAPPGPPAPHPVVNLDDPYGFRASEIGNPAKFKVWGAYLRTFIDGFELIPNPGTGLQCGLTAIVDSLRAQIDPSRKITIHGVEYTIASFPTEADLRAIYGDLKDQGLFDGILPDDEIGEAGNFGISQLSAIFAEWTRRRGVSDLELAYMQRGRGAMAEPGPSDDPMYIWIHNDNAQEIAEAEAARDGGDVPPELLNHWEGMRPKPRPDNIRPPEDPDAPDGEHGSDFWLEDYQSDSNSPDGPGGSGGSGGSGNGSGGSGNGSGGSGNGSGGSGNGSGGSGNGSSG</sequence>
<accession>A0A439CU08</accession>
<dbReference type="SUPFAM" id="SSF56112">
    <property type="entry name" value="Protein kinase-like (PK-like)"/>
    <property type="match status" value="1"/>
</dbReference>
<dbReference type="InterPro" id="IPR053083">
    <property type="entry name" value="TF_kinase-domain_protein"/>
</dbReference>
<feature type="compositionally biased region" description="Gly residues" evidence="2">
    <location>
        <begin position="931"/>
        <end position="975"/>
    </location>
</feature>